<dbReference type="SUPFAM" id="SSF56112">
    <property type="entry name" value="Protein kinase-like (PK-like)"/>
    <property type="match status" value="1"/>
</dbReference>
<dbReference type="OrthoDB" id="195446at2759"/>
<name>A0A397J170_9GLOM</name>
<dbReference type="Proteomes" id="UP000266861">
    <property type="component" value="Unassembled WGS sequence"/>
</dbReference>
<protein>
    <recommendedName>
        <fullName evidence="1">Protein kinase domain-containing protein</fullName>
    </recommendedName>
</protein>
<dbReference type="InterPro" id="IPR011009">
    <property type="entry name" value="Kinase-like_dom_sf"/>
</dbReference>
<evidence type="ECO:0000313" key="3">
    <source>
        <dbReference type="Proteomes" id="UP000266861"/>
    </source>
</evidence>
<dbReference type="InterPro" id="IPR000719">
    <property type="entry name" value="Prot_kinase_dom"/>
</dbReference>
<feature type="domain" description="Protein kinase" evidence="1">
    <location>
        <begin position="1"/>
        <end position="114"/>
    </location>
</feature>
<keyword evidence="3" id="KW-1185">Reference proteome</keyword>
<organism evidence="2 3">
    <name type="scientific">Diversispora epigaea</name>
    <dbReference type="NCBI Taxonomy" id="1348612"/>
    <lineage>
        <taxon>Eukaryota</taxon>
        <taxon>Fungi</taxon>
        <taxon>Fungi incertae sedis</taxon>
        <taxon>Mucoromycota</taxon>
        <taxon>Glomeromycotina</taxon>
        <taxon>Glomeromycetes</taxon>
        <taxon>Diversisporales</taxon>
        <taxon>Diversisporaceae</taxon>
        <taxon>Diversispora</taxon>
    </lineage>
</organism>
<evidence type="ECO:0000313" key="2">
    <source>
        <dbReference type="EMBL" id="RHZ82049.1"/>
    </source>
</evidence>
<sequence length="114" mass="12929">MEWKSDVQMCFQSNTSAIGYNRLSQHICMKFSGYNLSAFDHADRLLFHAETEKMTANKIIVDLRWATQTGKIMQIGLKTIHSKGFIRRNLHPDNLMIIEAPDSSKSISLGDLGL</sequence>
<accession>A0A397J170</accession>
<reference evidence="2 3" key="1">
    <citation type="submission" date="2018-08" db="EMBL/GenBank/DDBJ databases">
        <title>Genome and evolution of the arbuscular mycorrhizal fungus Diversispora epigaea (formerly Glomus versiforme) and its bacterial endosymbionts.</title>
        <authorList>
            <person name="Sun X."/>
            <person name="Fei Z."/>
            <person name="Harrison M."/>
        </authorList>
    </citation>
    <scope>NUCLEOTIDE SEQUENCE [LARGE SCALE GENOMIC DNA]</scope>
    <source>
        <strain evidence="2 3">IT104</strain>
    </source>
</reference>
<dbReference type="PROSITE" id="PS50011">
    <property type="entry name" value="PROTEIN_KINASE_DOM"/>
    <property type="match status" value="1"/>
</dbReference>
<proteinExistence type="predicted"/>
<gene>
    <name evidence="2" type="ORF">Glove_114g93</name>
</gene>
<dbReference type="GO" id="GO:0005524">
    <property type="term" value="F:ATP binding"/>
    <property type="evidence" value="ECO:0007669"/>
    <property type="project" value="InterPro"/>
</dbReference>
<dbReference type="AlphaFoldDB" id="A0A397J170"/>
<dbReference type="GO" id="GO:0004672">
    <property type="term" value="F:protein kinase activity"/>
    <property type="evidence" value="ECO:0007669"/>
    <property type="project" value="InterPro"/>
</dbReference>
<dbReference type="EMBL" id="PQFF01000106">
    <property type="protein sequence ID" value="RHZ82049.1"/>
    <property type="molecule type" value="Genomic_DNA"/>
</dbReference>
<comment type="caution">
    <text evidence="2">The sequence shown here is derived from an EMBL/GenBank/DDBJ whole genome shotgun (WGS) entry which is preliminary data.</text>
</comment>
<evidence type="ECO:0000259" key="1">
    <source>
        <dbReference type="PROSITE" id="PS50011"/>
    </source>
</evidence>